<dbReference type="Proteomes" id="UP001163046">
    <property type="component" value="Unassembled WGS sequence"/>
</dbReference>
<accession>A0A9W9ZQ91</accession>
<reference evidence="2" key="1">
    <citation type="submission" date="2023-01" db="EMBL/GenBank/DDBJ databases">
        <title>Genome assembly of the deep-sea coral Lophelia pertusa.</title>
        <authorList>
            <person name="Herrera S."/>
            <person name="Cordes E."/>
        </authorList>
    </citation>
    <scope>NUCLEOTIDE SEQUENCE</scope>
    <source>
        <strain evidence="2">USNM1676648</strain>
        <tissue evidence="2">Polyp</tissue>
    </source>
</reference>
<protein>
    <submittedName>
        <fullName evidence="2">Uncharacterized protein</fullName>
    </submittedName>
</protein>
<name>A0A9W9ZQ91_9CNID</name>
<dbReference type="OrthoDB" id="6015468at2759"/>
<evidence type="ECO:0000256" key="1">
    <source>
        <dbReference type="SAM" id="MobiDB-lite"/>
    </source>
</evidence>
<feature type="region of interest" description="Disordered" evidence="1">
    <location>
        <begin position="119"/>
        <end position="147"/>
    </location>
</feature>
<evidence type="ECO:0000313" key="2">
    <source>
        <dbReference type="EMBL" id="KAJ7384024.1"/>
    </source>
</evidence>
<organism evidence="2 3">
    <name type="scientific">Desmophyllum pertusum</name>
    <dbReference type="NCBI Taxonomy" id="174260"/>
    <lineage>
        <taxon>Eukaryota</taxon>
        <taxon>Metazoa</taxon>
        <taxon>Cnidaria</taxon>
        <taxon>Anthozoa</taxon>
        <taxon>Hexacorallia</taxon>
        <taxon>Scleractinia</taxon>
        <taxon>Caryophylliina</taxon>
        <taxon>Caryophylliidae</taxon>
        <taxon>Desmophyllum</taxon>
    </lineage>
</organism>
<comment type="caution">
    <text evidence="2">The sequence shown here is derived from an EMBL/GenBank/DDBJ whole genome shotgun (WGS) entry which is preliminary data.</text>
</comment>
<dbReference type="EMBL" id="MU825891">
    <property type="protein sequence ID" value="KAJ7384024.1"/>
    <property type="molecule type" value="Genomic_DNA"/>
</dbReference>
<proteinExistence type="predicted"/>
<dbReference type="AlphaFoldDB" id="A0A9W9ZQ91"/>
<evidence type="ECO:0000313" key="3">
    <source>
        <dbReference type="Proteomes" id="UP001163046"/>
    </source>
</evidence>
<feature type="region of interest" description="Disordered" evidence="1">
    <location>
        <begin position="1"/>
        <end position="32"/>
    </location>
</feature>
<sequence>MPKQRKSTRGAQQAKRGNPAIRGAVPPQVPANYSSMSTEALRLLLAQRSLIQTAALPIQPAVSATGPAQSLPAAQDLSALIAQLVNEKLQNFRGAQPPQPPCLPSGQELSPVANREQMVTNPPALPQNNNNQHGGQTSTLNLGDPSNVASLHPDYRLPSLASHLSNSTIASITNGEYVDLASLLPLSSLLNKHVSDPKLQIGKEGLTIPLPSPVAKRT</sequence>
<gene>
    <name evidence="2" type="ORF">OS493_024036</name>
</gene>
<keyword evidence="3" id="KW-1185">Reference proteome</keyword>